<proteinExistence type="predicted"/>
<dbReference type="EMBL" id="CAFBAA010000040">
    <property type="protein sequence ID" value="CAB4844946.1"/>
    <property type="molecule type" value="Genomic_DNA"/>
</dbReference>
<reference evidence="1" key="1">
    <citation type="submission" date="2020-05" db="EMBL/GenBank/DDBJ databases">
        <authorList>
            <person name="Chiriac C."/>
            <person name="Salcher M."/>
            <person name="Ghai R."/>
            <person name="Kavagutti S V."/>
        </authorList>
    </citation>
    <scope>NUCLEOTIDE SEQUENCE</scope>
</reference>
<organism evidence="1">
    <name type="scientific">freshwater metagenome</name>
    <dbReference type="NCBI Taxonomy" id="449393"/>
    <lineage>
        <taxon>unclassified sequences</taxon>
        <taxon>metagenomes</taxon>
        <taxon>ecological metagenomes</taxon>
    </lineage>
</organism>
<sequence length="530" mass="54980">MSNRITRRGAAILATSVLAFATTIAIPTAANAADPTCDTALGITSCQGVGSDGAAYAFSAPANFGGTLYLWSHGYRYPVDLPAAIPVVGGYKVTSVPEPAPSADVAKALLSTGFGIAGSGYSKQGWSPELAVKSQMEVVAAFKAKFPNTKKIIAWGASEGGYITQLLVDQNPGTFAAMAPLCTVSNDIGSSLAYATDILWGMQTFFDPTIVGHGYKPGLEGYAQAMGDIGKIFVALGALQAGITAGTWPETAKASPLASNLIAAGIPARSALLMVGLIAGLPTQSAHFDGTTGPGDPANPLNQDYDKFALAIAPALGVLENVANAAVLGIVVNYDLEQQMGGKILDNSNRDYVAQVGDAGGTYNMALSGDAAIAGMQGVLKLAPKWTADAAAVAKLKASKSTSGKIVIPTVTMHSLNDPAVFVGNTQWLTDQYLASNSATEMYASFITSGPEHYTQFTAEGLPDTSYPAPTSTNHCNFSSMQMLTVAWMANYGAQNGVLPDAEITQFLRETIPGFSPDDMLETPRLKIYG</sequence>
<dbReference type="SUPFAM" id="SSF53474">
    <property type="entry name" value="alpha/beta-Hydrolases"/>
    <property type="match status" value="1"/>
</dbReference>
<dbReference type="InterPro" id="IPR029058">
    <property type="entry name" value="AB_hydrolase_fold"/>
</dbReference>
<protein>
    <submittedName>
        <fullName evidence="1">Unannotated protein</fullName>
    </submittedName>
</protein>
<dbReference type="AlphaFoldDB" id="A0A6J7BHA2"/>
<evidence type="ECO:0000313" key="1">
    <source>
        <dbReference type="EMBL" id="CAB4844946.1"/>
    </source>
</evidence>
<name>A0A6J7BHA2_9ZZZZ</name>
<gene>
    <name evidence="1" type="ORF">UFOPK3266_01302</name>
</gene>
<accession>A0A6J7BHA2</accession>
<dbReference type="Gene3D" id="3.40.50.1820">
    <property type="entry name" value="alpha/beta hydrolase"/>
    <property type="match status" value="1"/>
</dbReference>